<dbReference type="Proteomes" id="UP000182624">
    <property type="component" value="Unassembled WGS sequence"/>
</dbReference>
<reference evidence="2" key="1">
    <citation type="submission" date="2016-10" db="EMBL/GenBank/DDBJ databases">
        <authorList>
            <person name="Varghese N."/>
            <person name="Submissions S."/>
        </authorList>
    </citation>
    <scope>NUCLEOTIDE SEQUENCE [LARGE SCALE GENOMIC DNA]</scope>
    <source>
        <strain evidence="2">P18</strain>
    </source>
</reference>
<gene>
    <name evidence="1" type="ORF">SAMN04487928_10776</name>
</gene>
<dbReference type="AlphaFoldDB" id="A0A1I5SUX4"/>
<sequence length="120" mass="14080">MAVTKIIKIDDKDVTFKASAATPRIYRNLFGRAIFKELSKLEKDIDKNGDEDLDMFSLEMFENLAYVFARQGEPDKKFTTPYEWLDQFSTFSIYEILPELISLWGMNIQQQEEYKKTSSN</sequence>
<protein>
    <recommendedName>
        <fullName evidence="3">Prophage pi2 protein 40</fullName>
    </recommendedName>
</protein>
<evidence type="ECO:0000313" key="2">
    <source>
        <dbReference type="Proteomes" id="UP000182624"/>
    </source>
</evidence>
<evidence type="ECO:0000313" key="1">
    <source>
        <dbReference type="EMBL" id="SFP74560.1"/>
    </source>
</evidence>
<organism evidence="1 2">
    <name type="scientific">Butyrivibrio proteoclasticus</name>
    <dbReference type="NCBI Taxonomy" id="43305"/>
    <lineage>
        <taxon>Bacteria</taxon>
        <taxon>Bacillati</taxon>
        <taxon>Bacillota</taxon>
        <taxon>Clostridia</taxon>
        <taxon>Lachnospirales</taxon>
        <taxon>Lachnospiraceae</taxon>
        <taxon>Butyrivibrio</taxon>
    </lineage>
</organism>
<dbReference type="OrthoDB" id="1697664at2"/>
<dbReference type="RefSeq" id="WP_074885861.1">
    <property type="nucleotide sequence ID" value="NZ_FOXO01000007.1"/>
</dbReference>
<proteinExistence type="predicted"/>
<keyword evidence="2" id="KW-1185">Reference proteome</keyword>
<evidence type="ECO:0008006" key="3">
    <source>
        <dbReference type="Google" id="ProtNLM"/>
    </source>
</evidence>
<accession>A0A1I5SUX4</accession>
<dbReference type="EMBL" id="FOXO01000007">
    <property type="protein sequence ID" value="SFP74560.1"/>
    <property type="molecule type" value="Genomic_DNA"/>
</dbReference>
<name>A0A1I5SUX4_9FIRM</name>